<evidence type="ECO:0000256" key="7">
    <source>
        <dbReference type="SAM" id="Phobius"/>
    </source>
</evidence>
<dbReference type="InterPro" id="IPR031468">
    <property type="entry name" value="SMP_LBD"/>
</dbReference>
<feature type="region of interest" description="Disordered" evidence="6">
    <location>
        <begin position="516"/>
        <end position="547"/>
    </location>
</feature>
<dbReference type="PANTHER" id="PTHR47042:SF4">
    <property type="entry name" value="OS02G0313700 PROTEIN"/>
    <property type="match status" value="1"/>
</dbReference>
<feature type="compositionally biased region" description="Basic residues" evidence="6">
    <location>
        <begin position="720"/>
        <end position="731"/>
    </location>
</feature>
<evidence type="ECO:0000256" key="2">
    <source>
        <dbReference type="ARBA" id="ARBA00022448"/>
    </source>
</evidence>
<keyword evidence="7" id="KW-1133">Transmembrane helix</keyword>
<evidence type="ECO:0000256" key="4">
    <source>
        <dbReference type="ARBA" id="ARBA00023121"/>
    </source>
</evidence>
<evidence type="ECO:0000256" key="3">
    <source>
        <dbReference type="ARBA" id="ARBA00023055"/>
    </source>
</evidence>
<evidence type="ECO:0008006" key="12">
    <source>
        <dbReference type="Google" id="ProtNLM"/>
    </source>
</evidence>
<dbReference type="GO" id="GO:0016020">
    <property type="term" value="C:membrane"/>
    <property type="evidence" value="ECO:0007669"/>
    <property type="project" value="UniProtKB-SubCell"/>
</dbReference>
<feature type="domain" description="SMP-LTD" evidence="9">
    <location>
        <begin position="81"/>
        <end position="270"/>
    </location>
</feature>
<dbReference type="CDD" id="cd21669">
    <property type="entry name" value="SMP_SF"/>
    <property type="match status" value="1"/>
</dbReference>
<evidence type="ECO:0000313" key="10">
    <source>
        <dbReference type="EMBL" id="KAG0583050.1"/>
    </source>
</evidence>
<proteinExistence type="predicted"/>
<sequence length="837" mass="93708">MEGPVESEAGVGKEQFLLMLYVMPVLLIAWVVSSFGVKSMLVFAGLLGYLYWINKQLWATERRRIQFEEKKKINAKRAMNEGETLRWLNEGLKAMWPICMEKFASQHFFKPMAPWFLNKYKPKFVKEVTLLGLHLGGRPPEFSLIRVLPASQDGDDVVFLAAMEFSSDKDMNAQMAVQMKAFKTTFYISKLYMKGTVKFSVKFVKGWPVLGRVRFSFETTPTVDMIARPYNKNGIDMRIIPGAANWLEETLGTALEQSVVEPYMLVIDMEKLVSNTLFPVSKLPQGLEDFFCVEHKSGFSPTVVVEILEAGELKAANGAGPPDPSVEVTLGAHKEKTKSIMKSTNPTWANEVQRIPIVNWELPNLLTMRVISKSKNYMGRQIELGICSISVKEYRDGSRHLEKLPLTIRNVPTGWLRFAITVDHQNNHSAQVVEKTHSSVGSQPTTQDIQTVSPPDSASTRNGSTNHTRNNSTEDAGLVQPVPHESGELDDGGTSEVIKMPYGGDGAFSIQCPGKEETLKFPDPVSTNTRKVKGASDSKDKDTDSKVKRSMMNILGRKKRSLSKVSNDISPSEREMTLSDQAGYSTSLDRSSELKVYHGAVRMNLQLDSPELASRDAPDVDIHCPLESLKLETVYSQEPDLTQTPNNSTGKSNQLESTIETESVTKPQPQVVETGCGNSSFRSSFSSVRDELKLSNNSQRQLPKLPEKQNSKNSWWKNLTKVRPKRRKGRGSKPDDVPNDTVFQPGNYDSFDMSDTSASQSFRKEPDENTLKMLGLHHDNASILANGRSQSCRQDPSNVKKIILCSDRAQSLRFDPSSQFLNTIHEKQQVLDRPQHD</sequence>
<keyword evidence="5 7" id="KW-0472">Membrane</keyword>
<dbReference type="InterPro" id="IPR035892">
    <property type="entry name" value="C2_domain_sf"/>
</dbReference>
<dbReference type="InterPro" id="IPR000008">
    <property type="entry name" value="C2_dom"/>
</dbReference>
<accession>A0A8T0IH32</accession>
<dbReference type="Gene3D" id="2.60.40.150">
    <property type="entry name" value="C2 domain"/>
    <property type="match status" value="1"/>
</dbReference>
<dbReference type="CDD" id="cd00030">
    <property type="entry name" value="C2"/>
    <property type="match status" value="1"/>
</dbReference>
<evidence type="ECO:0000313" key="11">
    <source>
        <dbReference type="Proteomes" id="UP000822688"/>
    </source>
</evidence>
<feature type="domain" description="C2" evidence="8">
    <location>
        <begin position="284"/>
        <end position="404"/>
    </location>
</feature>
<feature type="region of interest" description="Disordered" evidence="6">
    <location>
        <begin position="559"/>
        <end position="584"/>
    </location>
</feature>
<dbReference type="Proteomes" id="UP000822688">
    <property type="component" value="Chromosome 3"/>
</dbReference>
<comment type="caution">
    <text evidence="10">The sequence shown here is derived from an EMBL/GenBank/DDBJ whole genome shotgun (WGS) entry which is preliminary data.</text>
</comment>
<dbReference type="PROSITE" id="PS51847">
    <property type="entry name" value="SMP"/>
    <property type="match status" value="1"/>
</dbReference>
<feature type="compositionally biased region" description="Polar residues" evidence="6">
    <location>
        <begin position="637"/>
        <end position="668"/>
    </location>
</feature>
<feature type="compositionally biased region" description="Polar residues" evidence="6">
    <location>
        <begin position="438"/>
        <end position="474"/>
    </location>
</feature>
<dbReference type="SUPFAM" id="SSF49562">
    <property type="entry name" value="C2 domain (Calcium/lipid-binding domain, CaLB)"/>
    <property type="match status" value="1"/>
</dbReference>
<feature type="compositionally biased region" description="Basic and acidic residues" evidence="6">
    <location>
        <begin position="534"/>
        <end position="547"/>
    </location>
</feature>
<keyword evidence="4" id="KW-0446">Lipid-binding</keyword>
<dbReference type="EMBL" id="CM026423">
    <property type="protein sequence ID" value="KAG0583050.1"/>
    <property type="molecule type" value="Genomic_DNA"/>
</dbReference>
<keyword evidence="11" id="KW-1185">Reference proteome</keyword>
<keyword evidence="7" id="KW-0812">Transmembrane</keyword>
<evidence type="ECO:0000256" key="1">
    <source>
        <dbReference type="ARBA" id="ARBA00004370"/>
    </source>
</evidence>
<comment type="subcellular location">
    <subcellularLocation>
        <location evidence="1">Membrane</location>
    </subcellularLocation>
</comment>
<dbReference type="PROSITE" id="PS50004">
    <property type="entry name" value="C2"/>
    <property type="match status" value="1"/>
</dbReference>
<evidence type="ECO:0000259" key="9">
    <source>
        <dbReference type="PROSITE" id="PS51847"/>
    </source>
</evidence>
<keyword evidence="2" id="KW-0813">Transport</keyword>
<evidence type="ECO:0000259" key="8">
    <source>
        <dbReference type="PROSITE" id="PS50004"/>
    </source>
</evidence>
<keyword evidence="3" id="KW-0445">Lipid transport</keyword>
<dbReference type="AlphaFoldDB" id="A0A8T0IH32"/>
<gene>
    <name evidence="10" type="ORF">KC19_3G105100</name>
</gene>
<feature type="region of interest" description="Disordered" evidence="6">
    <location>
        <begin position="637"/>
        <end position="765"/>
    </location>
</feature>
<dbReference type="GO" id="GO:0006869">
    <property type="term" value="P:lipid transport"/>
    <property type="evidence" value="ECO:0007669"/>
    <property type="project" value="UniProtKB-KW"/>
</dbReference>
<dbReference type="SMART" id="SM00239">
    <property type="entry name" value="C2"/>
    <property type="match status" value="1"/>
</dbReference>
<dbReference type="PANTHER" id="PTHR47042">
    <property type="entry name" value="C2 DOMAIN-CONTAINING PROTEIN-LIKE"/>
    <property type="match status" value="1"/>
</dbReference>
<organism evidence="10 11">
    <name type="scientific">Ceratodon purpureus</name>
    <name type="common">Fire moss</name>
    <name type="synonym">Dicranum purpureum</name>
    <dbReference type="NCBI Taxonomy" id="3225"/>
    <lineage>
        <taxon>Eukaryota</taxon>
        <taxon>Viridiplantae</taxon>
        <taxon>Streptophyta</taxon>
        <taxon>Embryophyta</taxon>
        <taxon>Bryophyta</taxon>
        <taxon>Bryophytina</taxon>
        <taxon>Bryopsida</taxon>
        <taxon>Dicranidae</taxon>
        <taxon>Pseudoditrichales</taxon>
        <taxon>Ditrichaceae</taxon>
        <taxon>Ceratodon</taxon>
    </lineage>
</organism>
<evidence type="ECO:0000256" key="6">
    <source>
        <dbReference type="SAM" id="MobiDB-lite"/>
    </source>
</evidence>
<dbReference type="GO" id="GO:0008289">
    <property type="term" value="F:lipid binding"/>
    <property type="evidence" value="ECO:0007669"/>
    <property type="project" value="UniProtKB-KW"/>
</dbReference>
<feature type="region of interest" description="Disordered" evidence="6">
    <location>
        <begin position="430"/>
        <end position="496"/>
    </location>
</feature>
<feature type="transmembrane region" description="Helical" evidence="7">
    <location>
        <begin position="20"/>
        <end position="53"/>
    </location>
</feature>
<name>A0A8T0IH32_CERPU</name>
<dbReference type="InterPro" id="IPR052847">
    <property type="entry name" value="Ext_Synaptotagmin/KAHRP-like"/>
</dbReference>
<dbReference type="Pfam" id="PF00168">
    <property type="entry name" value="C2"/>
    <property type="match status" value="1"/>
</dbReference>
<evidence type="ECO:0000256" key="5">
    <source>
        <dbReference type="ARBA" id="ARBA00023136"/>
    </source>
</evidence>
<protein>
    <recommendedName>
        <fullName evidence="12">C2 domain-containing protein</fullName>
    </recommendedName>
</protein>
<reference evidence="10" key="1">
    <citation type="submission" date="2020-06" db="EMBL/GenBank/DDBJ databases">
        <title>WGS assembly of Ceratodon purpureus strain R40.</title>
        <authorList>
            <person name="Carey S.B."/>
            <person name="Jenkins J."/>
            <person name="Shu S."/>
            <person name="Lovell J.T."/>
            <person name="Sreedasyam A."/>
            <person name="Maumus F."/>
            <person name="Tiley G.P."/>
            <person name="Fernandez-Pozo N."/>
            <person name="Barry K."/>
            <person name="Chen C."/>
            <person name="Wang M."/>
            <person name="Lipzen A."/>
            <person name="Daum C."/>
            <person name="Saski C.A."/>
            <person name="Payton A.C."/>
            <person name="Mcbreen J.C."/>
            <person name="Conrad R.E."/>
            <person name="Kollar L.M."/>
            <person name="Olsson S."/>
            <person name="Huttunen S."/>
            <person name="Landis J.B."/>
            <person name="Wickett N.J."/>
            <person name="Johnson M.G."/>
            <person name="Rensing S.A."/>
            <person name="Grimwood J."/>
            <person name="Schmutz J."/>
            <person name="Mcdaniel S.F."/>
        </authorList>
    </citation>
    <scope>NUCLEOTIDE SEQUENCE</scope>
    <source>
        <strain evidence="10">R40</strain>
    </source>
</reference>